<feature type="transmembrane region" description="Helical" evidence="6">
    <location>
        <begin position="91"/>
        <end position="119"/>
    </location>
</feature>
<organism evidence="7 8">
    <name type="scientific">Methylobacter tundripaludum</name>
    <dbReference type="NCBI Taxonomy" id="173365"/>
    <lineage>
        <taxon>Bacteria</taxon>
        <taxon>Pseudomonadati</taxon>
        <taxon>Pseudomonadota</taxon>
        <taxon>Gammaproteobacteria</taxon>
        <taxon>Methylococcales</taxon>
        <taxon>Methylococcaceae</taxon>
        <taxon>Methylobacter</taxon>
    </lineage>
</organism>
<evidence type="ECO:0000256" key="4">
    <source>
        <dbReference type="ARBA" id="ARBA00022989"/>
    </source>
</evidence>
<proteinExistence type="inferred from homology"/>
<evidence type="ECO:0000313" key="8">
    <source>
        <dbReference type="Proteomes" id="UP000238071"/>
    </source>
</evidence>
<feature type="transmembrane region" description="Helical" evidence="6">
    <location>
        <begin position="155"/>
        <end position="177"/>
    </location>
</feature>
<keyword evidence="3 6" id="KW-0812">Transmembrane</keyword>
<feature type="transmembrane region" description="Helical" evidence="6">
    <location>
        <begin position="21"/>
        <end position="40"/>
    </location>
</feature>
<evidence type="ECO:0000313" key="7">
    <source>
        <dbReference type="EMBL" id="PPK68635.1"/>
    </source>
</evidence>
<feature type="transmembrane region" description="Helical" evidence="6">
    <location>
        <begin position="368"/>
        <end position="389"/>
    </location>
</feature>
<dbReference type="InterPro" id="IPR001204">
    <property type="entry name" value="Phos_transporter"/>
</dbReference>
<comment type="caution">
    <text evidence="7">The sequence shown here is derived from an EMBL/GenBank/DDBJ whole genome shotgun (WGS) entry which is preliminary data.</text>
</comment>
<dbReference type="EMBL" id="PTIY01000011">
    <property type="protein sequence ID" value="PPK68635.1"/>
    <property type="molecule type" value="Genomic_DNA"/>
</dbReference>
<keyword evidence="8" id="KW-1185">Reference proteome</keyword>
<sequence>MYDYRAEIKLKTEFLRGFKMIFLSLLIIATCFLAYANGANDNFKGVATLFGSGTSSYRNAIGWATLTAFAGSVCSIFLAEKLLKSFSGKGLVPDAVALSPEFLLAVSVGAGITVLVAALKGFPISTTHGLTGALVGAGLMAVGTEINLSVLGSAFFIPLLVSPLIAVILGAGVYFVFRAVRIQSGINKEYCVCVGQTETIVPIPRPDSCFAMTTVTGIEASIDSEAVCRQRYVGTVWKINSQKLLDVFHYLSAGAVCFARGLNDTPKIMAILMSAHALGMQSGLLLVGSAIAIGGLLHSRRIAETMGKKITPLNHGQGFSANLVTAFLVIFASQLGVPVSTTHVSVGAVFGIGAITRQANVGVVSQIVLSWVLTLPIAAFFSACIYGFFMV</sequence>
<dbReference type="GO" id="GO:0016020">
    <property type="term" value="C:membrane"/>
    <property type="evidence" value="ECO:0007669"/>
    <property type="project" value="UniProtKB-SubCell"/>
</dbReference>
<feature type="transmembrane region" description="Helical" evidence="6">
    <location>
        <begin position="244"/>
        <end position="262"/>
    </location>
</feature>
<comment type="subcellular location">
    <subcellularLocation>
        <location evidence="1 6">Membrane</location>
        <topology evidence="1 6">Multi-pass membrane protein</topology>
    </subcellularLocation>
</comment>
<dbReference type="AlphaFoldDB" id="A0A2S6GTR3"/>
<evidence type="ECO:0000256" key="6">
    <source>
        <dbReference type="RuleBase" id="RU363058"/>
    </source>
</evidence>
<dbReference type="PANTHER" id="PTHR11101:SF80">
    <property type="entry name" value="PHOSPHATE TRANSPORTER"/>
    <property type="match status" value="1"/>
</dbReference>
<comment type="similarity">
    <text evidence="6">Belongs to the inorganic phosphate transporter (PiT) (TC 2.A.20) family.</text>
</comment>
<reference evidence="7 8" key="1">
    <citation type="submission" date="2018-02" db="EMBL/GenBank/DDBJ databases">
        <title>Subsurface microbial communities from deep shales in Ohio and West Virginia, USA.</title>
        <authorList>
            <person name="Wrighton K."/>
        </authorList>
    </citation>
    <scope>NUCLEOTIDE SEQUENCE [LARGE SCALE GENOMIC DNA]</scope>
    <source>
        <strain evidence="7 8">OWC-G53F</strain>
    </source>
</reference>
<dbReference type="Pfam" id="PF01384">
    <property type="entry name" value="PHO4"/>
    <property type="match status" value="1"/>
</dbReference>
<keyword evidence="5 6" id="KW-0472">Membrane</keyword>
<evidence type="ECO:0000256" key="1">
    <source>
        <dbReference type="ARBA" id="ARBA00004141"/>
    </source>
</evidence>
<gene>
    <name evidence="7" type="ORF">B0F88_11143</name>
</gene>
<evidence type="ECO:0000256" key="5">
    <source>
        <dbReference type="ARBA" id="ARBA00023136"/>
    </source>
</evidence>
<evidence type="ECO:0000256" key="2">
    <source>
        <dbReference type="ARBA" id="ARBA00022448"/>
    </source>
</evidence>
<dbReference type="GO" id="GO:0005315">
    <property type="term" value="F:phosphate transmembrane transporter activity"/>
    <property type="evidence" value="ECO:0007669"/>
    <property type="project" value="InterPro"/>
</dbReference>
<feature type="transmembrane region" description="Helical" evidence="6">
    <location>
        <begin position="60"/>
        <end position="79"/>
    </location>
</feature>
<keyword evidence="6" id="KW-0592">Phosphate transport</keyword>
<feature type="transmembrane region" description="Helical" evidence="6">
    <location>
        <begin position="268"/>
        <end position="297"/>
    </location>
</feature>
<name>A0A2S6GTR3_9GAMM</name>
<dbReference type="GO" id="GO:0035435">
    <property type="term" value="P:phosphate ion transmembrane transport"/>
    <property type="evidence" value="ECO:0007669"/>
    <property type="project" value="TreeGrafter"/>
</dbReference>
<dbReference type="Proteomes" id="UP000238071">
    <property type="component" value="Unassembled WGS sequence"/>
</dbReference>
<evidence type="ECO:0000256" key="3">
    <source>
        <dbReference type="ARBA" id="ARBA00022692"/>
    </source>
</evidence>
<protein>
    <recommendedName>
        <fullName evidence="6">Phosphate transporter</fullName>
    </recommendedName>
</protein>
<keyword evidence="4 6" id="KW-1133">Transmembrane helix</keyword>
<accession>A0A2S6GTR3</accession>
<keyword evidence="2 6" id="KW-0813">Transport</keyword>
<feature type="transmembrane region" description="Helical" evidence="6">
    <location>
        <begin position="318"/>
        <end position="337"/>
    </location>
</feature>
<dbReference type="PANTHER" id="PTHR11101">
    <property type="entry name" value="PHOSPHATE TRANSPORTER"/>
    <property type="match status" value="1"/>
</dbReference>